<reference evidence="1" key="2">
    <citation type="submission" date="2022-01" db="EMBL/GenBank/DDBJ databases">
        <authorList>
            <person name="Yamashiro T."/>
            <person name="Shiraishi A."/>
            <person name="Satake H."/>
            <person name="Nakayama K."/>
        </authorList>
    </citation>
    <scope>NUCLEOTIDE SEQUENCE</scope>
</reference>
<accession>A0ABQ5AIN2</accession>
<dbReference type="Proteomes" id="UP001151760">
    <property type="component" value="Unassembled WGS sequence"/>
</dbReference>
<gene>
    <name evidence="1" type="ORF">Tco_0823699</name>
</gene>
<organism evidence="1 2">
    <name type="scientific">Tanacetum coccineum</name>
    <dbReference type="NCBI Taxonomy" id="301880"/>
    <lineage>
        <taxon>Eukaryota</taxon>
        <taxon>Viridiplantae</taxon>
        <taxon>Streptophyta</taxon>
        <taxon>Embryophyta</taxon>
        <taxon>Tracheophyta</taxon>
        <taxon>Spermatophyta</taxon>
        <taxon>Magnoliopsida</taxon>
        <taxon>eudicotyledons</taxon>
        <taxon>Gunneridae</taxon>
        <taxon>Pentapetalae</taxon>
        <taxon>asterids</taxon>
        <taxon>campanulids</taxon>
        <taxon>Asterales</taxon>
        <taxon>Asteraceae</taxon>
        <taxon>Asteroideae</taxon>
        <taxon>Anthemideae</taxon>
        <taxon>Anthemidinae</taxon>
        <taxon>Tanacetum</taxon>
    </lineage>
</organism>
<protein>
    <submittedName>
        <fullName evidence="1">Uncharacterized protein</fullName>
    </submittedName>
</protein>
<comment type="caution">
    <text evidence="1">The sequence shown here is derived from an EMBL/GenBank/DDBJ whole genome shotgun (WGS) entry which is preliminary data.</text>
</comment>
<keyword evidence="2" id="KW-1185">Reference proteome</keyword>
<sequence length="208" mass="23675">MADETPSRSVDRTNHFDDKKQHVVEEPIEITDRGKLNQFEAKRSLLGTRFNGTPREFQSLLEREDHFRKNTHICSQDQKKGFGFAYVKVTMEVAWCKQNVCMMFDLLGCQGAACCTAKVHEGTDEVLEGTAQEYESTAGANLSTAEEYEFNVVDSTRYKTQVLEISTSSSNSLYSVFFISDHYIEPTEFEIQEMVNMIVIQGNLLLNV</sequence>
<evidence type="ECO:0000313" key="2">
    <source>
        <dbReference type="Proteomes" id="UP001151760"/>
    </source>
</evidence>
<evidence type="ECO:0000313" key="1">
    <source>
        <dbReference type="EMBL" id="GJT02530.1"/>
    </source>
</evidence>
<proteinExistence type="predicted"/>
<name>A0ABQ5AIN2_9ASTR</name>
<reference evidence="1" key="1">
    <citation type="journal article" date="2022" name="Int. J. Mol. Sci.">
        <title>Draft Genome of Tanacetum Coccineum: Genomic Comparison of Closely Related Tanacetum-Family Plants.</title>
        <authorList>
            <person name="Yamashiro T."/>
            <person name="Shiraishi A."/>
            <person name="Nakayama K."/>
            <person name="Satake H."/>
        </authorList>
    </citation>
    <scope>NUCLEOTIDE SEQUENCE</scope>
</reference>
<dbReference type="EMBL" id="BQNB010012356">
    <property type="protein sequence ID" value="GJT02530.1"/>
    <property type="molecule type" value="Genomic_DNA"/>
</dbReference>